<accession>A0ABQ6JU96</accession>
<organism evidence="1 2">
    <name type="scientific">Homoserinibacter gongjuensis</name>
    <dbReference type="NCBI Taxonomy" id="1162968"/>
    <lineage>
        <taxon>Bacteria</taxon>
        <taxon>Bacillati</taxon>
        <taxon>Actinomycetota</taxon>
        <taxon>Actinomycetes</taxon>
        <taxon>Micrococcales</taxon>
        <taxon>Microbacteriaceae</taxon>
        <taxon>Homoserinibacter</taxon>
    </lineage>
</organism>
<proteinExistence type="predicted"/>
<evidence type="ECO:0000313" key="1">
    <source>
        <dbReference type="EMBL" id="GMA91860.1"/>
    </source>
</evidence>
<evidence type="ECO:0000313" key="2">
    <source>
        <dbReference type="Proteomes" id="UP001157069"/>
    </source>
</evidence>
<protein>
    <submittedName>
        <fullName evidence="1">Uncharacterized protein</fullName>
    </submittedName>
</protein>
<dbReference type="EMBL" id="BSVA01000001">
    <property type="protein sequence ID" value="GMA91860.1"/>
    <property type="molecule type" value="Genomic_DNA"/>
</dbReference>
<gene>
    <name evidence="1" type="ORF">GCM10025869_23890</name>
</gene>
<comment type="caution">
    <text evidence="1">The sequence shown here is derived from an EMBL/GenBank/DDBJ whole genome shotgun (WGS) entry which is preliminary data.</text>
</comment>
<reference evidence="2" key="1">
    <citation type="journal article" date="2019" name="Int. J. Syst. Evol. Microbiol.">
        <title>The Global Catalogue of Microorganisms (GCM) 10K type strain sequencing project: providing services to taxonomists for standard genome sequencing and annotation.</title>
        <authorList>
            <consortium name="The Broad Institute Genomics Platform"/>
            <consortium name="The Broad Institute Genome Sequencing Center for Infectious Disease"/>
            <person name="Wu L."/>
            <person name="Ma J."/>
        </authorList>
    </citation>
    <scope>NUCLEOTIDE SEQUENCE [LARGE SCALE GENOMIC DNA]</scope>
    <source>
        <strain evidence="2">NBRC 108755</strain>
    </source>
</reference>
<sequence length="81" mass="8474">MCERSEVGLDGGAQLHAAMVALAASISTHRAARGTRSAAGGALRAALIRRRCAARGAHPRRADGALSERVRTQVAEERIAQ</sequence>
<name>A0ABQ6JU96_9MICO</name>
<keyword evidence="2" id="KW-1185">Reference proteome</keyword>
<dbReference type="Proteomes" id="UP001157069">
    <property type="component" value="Unassembled WGS sequence"/>
</dbReference>